<dbReference type="RefSeq" id="WP_387883386.1">
    <property type="nucleotide sequence ID" value="NZ_JBIAWJ010000001.1"/>
</dbReference>
<reference evidence="1 2" key="1">
    <citation type="submission" date="2024-10" db="EMBL/GenBank/DDBJ databases">
        <title>The Natural Products Discovery Center: Release of the First 8490 Sequenced Strains for Exploring Actinobacteria Biosynthetic Diversity.</title>
        <authorList>
            <person name="Kalkreuter E."/>
            <person name="Kautsar S.A."/>
            <person name="Yang D."/>
            <person name="Bader C.D."/>
            <person name="Teijaro C.N."/>
            <person name="Fluegel L."/>
            <person name="Davis C.M."/>
            <person name="Simpson J.R."/>
            <person name="Lauterbach L."/>
            <person name="Steele A.D."/>
            <person name="Gui C."/>
            <person name="Meng S."/>
            <person name="Li G."/>
            <person name="Viehrig K."/>
            <person name="Ye F."/>
            <person name="Su P."/>
            <person name="Kiefer A.F."/>
            <person name="Nichols A."/>
            <person name="Cepeda A.J."/>
            <person name="Yan W."/>
            <person name="Fan B."/>
            <person name="Jiang Y."/>
            <person name="Adhikari A."/>
            <person name="Zheng C.-J."/>
            <person name="Schuster L."/>
            <person name="Cowan T.M."/>
            <person name="Smanski M.J."/>
            <person name="Chevrette M.G."/>
            <person name="De Carvalho L.P.S."/>
            <person name="Shen B."/>
        </authorList>
    </citation>
    <scope>NUCLEOTIDE SEQUENCE [LARGE SCALE GENOMIC DNA]</scope>
    <source>
        <strain evidence="1 2">NPDC001390</strain>
    </source>
</reference>
<evidence type="ECO:0000313" key="2">
    <source>
        <dbReference type="Proteomes" id="UP001602058"/>
    </source>
</evidence>
<accession>A0ABW6UB93</accession>
<proteinExistence type="predicted"/>
<organism evidence="1 2">
    <name type="scientific">Streptomyces bluensis</name>
    <dbReference type="NCBI Taxonomy" id="33897"/>
    <lineage>
        <taxon>Bacteria</taxon>
        <taxon>Bacillati</taxon>
        <taxon>Actinomycetota</taxon>
        <taxon>Actinomycetes</taxon>
        <taxon>Kitasatosporales</taxon>
        <taxon>Streptomycetaceae</taxon>
        <taxon>Streptomyces</taxon>
    </lineage>
</organism>
<dbReference type="EMBL" id="JBIAWJ010000001">
    <property type="protein sequence ID" value="MFF4520582.1"/>
    <property type="molecule type" value="Genomic_DNA"/>
</dbReference>
<sequence length="62" mass="6731">MNSTAHYDCLLADLGLSIAATFTAICPADEDDVIRCFGDPPRPGREWKSGHWAKASRLSHAS</sequence>
<comment type="caution">
    <text evidence="1">The sequence shown here is derived from an EMBL/GenBank/DDBJ whole genome shotgun (WGS) entry which is preliminary data.</text>
</comment>
<name>A0ABW6UB93_9ACTN</name>
<evidence type="ECO:0000313" key="1">
    <source>
        <dbReference type="EMBL" id="MFF4520582.1"/>
    </source>
</evidence>
<protein>
    <submittedName>
        <fullName evidence="1">Uncharacterized protein</fullName>
    </submittedName>
</protein>
<dbReference type="Proteomes" id="UP001602058">
    <property type="component" value="Unassembled WGS sequence"/>
</dbReference>
<gene>
    <name evidence="1" type="ORF">ACFY1D_03785</name>
</gene>
<keyword evidence="2" id="KW-1185">Reference proteome</keyword>